<evidence type="ECO:0000313" key="3">
    <source>
        <dbReference type="EMBL" id="CAD7668525.1"/>
    </source>
</evidence>
<evidence type="ECO:0000256" key="1">
    <source>
        <dbReference type="SAM" id="MobiDB-lite"/>
    </source>
</evidence>
<feature type="region of interest" description="Disordered" evidence="1">
    <location>
        <begin position="69"/>
        <end position="94"/>
    </location>
</feature>
<dbReference type="EMBL" id="OC974016">
    <property type="protein sequence ID" value="CAD7668525.1"/>
    <property type="molecule type" value="Genomic_DNA"/>
</dbReference>
<feature type="signal peptide" evidence="2">
    <location>
        <begin position="1"/>
        <end position="23"/>
    </location>
</feature>
<gene>
    <name evidence="3" type="ORF">ONB1V03_LOCUS23394</name>
</gene>
<proteinExistence type="predicted"/>
<keyword evidence="2" id="KW-0732">Signal</keyword>
<evidence type="ECO:0000256" key="2">
    <source>
        <dbReference type="SAM" id="SignalP"/>
    </source>
</evidence>
<organism evidence="3">
    <name type="scientific">Oppiella nova</name>
    <dbReference type="NCBI Taxonomy" id="334625"/>
    <lineage>
        <taxon>Eukaryota</taxon>
        <taxon>Metazoa</taxon>
        <taxon>Ecdysozoa</taxon>
        <taxon>Arthropoda</taxon>
        <taxon>Chelicerata</taxon>
        <taxon>Arachnida</taxon>
        <taxon>Acari</taxon>
        <taxon>Acariformes</taxon>
        <taxon>Sarcoptiformes</taxon>
        <taxon>Oribatida</taxon>
        <taxon>Brachypylina</taxon>
        <taxon>Oppioidea</taxon>
        <taxon>Oppiidae</taxon>
        <taxon>Oppiella</taxon>
    </lineage>
</organism>
<accession>A0A7R9R1V0</accession>
<sequence length="115" mass="12937">MTPSRLRLLLYTLLPKYILSALGVKHPVRDSANEYIISMTRHIIAERKRNTSNNYNDFIDLAINAENNNTEGDSQGTRDHHISGGSNGVKKGIKRGDSYMSEDEALANSWIFLNT</sequence>
<feature type="chain" id="PRO_5035593510" evidence="2">
    <location>
        <begin position="24"/>
        <end position="115"/>
    </location>
</feature>
<name>A0A7R9R1V0_9ACAR</name>
<reference evidence="3" key="1">
    <citation type="submission" date="2020-11" db="EMBL/GenBank/DDBJ databases">
        <authorList>
            <person name="Tran Van P."/>
        </authorList>
    </citation>
    <scope>NUCLEOTIDE SEQUENCE</scope>
</reference>
<feature type="non-terminal residue" evidence="3">
    <location>
        <position position="1"/>
    </location>
</feature>
<dbReference type="AlphaFoldDB" id="A0A7R9R1V0"/>
<evidence type="ECO:0000313" key="4">
    <source>
        <dbReference type="Proteomes" id="UP000728032"/>
    </source>
</evidence>
<protein>
    <submittedName>
        <fullName evidence="3">Uncharacterized protein</fullName>
    </submittedName>
</protein>
<dbReference type="Proteomes" id="UP000728032">
    <property type="component" value="Unassembled WGS sequence"/>
</dbReference>
<dbReference type="EMBL" id="CAJPVJ010059191">
    <property type="protein sequence ID" value="CAG2183974.1"/>
    <property type="molecule type" value="Genomic_DNA"/>
</dbReference>
<keyword evidence="4" id="KW-1185">Reference proteome</keyword>